<dbReference type="Proteomes" id="UP000517694">
    <property type="component" value="Unassembled WGS sequence"/>
</dbReference>
<proteinExistence type="inferred from homology"/>
<dbReference type="FunFam" id="1.10.1200.10:FF:000016">
    <property type="entry name" value="Non-ribosomal peptide synthase"/>
    <property type="match status" value="1"/>
</dbReference>
<evidence type="ECO:0000256" key="3">
    <source>
        <dbReference type="ARBA" id="ARBA00022450"/>
    </source>
</evidence>
<evidence type="ECO:0000256" key="1">
    <source>
        <dbReference type="ARBA" id="ARBA00001957"/>
    </source>
</evidence>
<dbReference type="PROSITE" id="PS00012">
    <property type="entry name" value="PHOSPHOPANTETHEINE"/>
    <property type="match status" value="1"/>
</dbReference>
<evidence type="ECO:0000313" key="8">
    <source>
        <dbReference type="Proteomes" id="UP000517694"/>
    </source>
</evidence>
<keyword evidence="4" id="KW-0597">Phosphoprotein</keyword>
<dbReference type="PANTHER" id="PTHR44845:SF6">
    <property type="entry name" value="BETA-ALANINE-ACTIVATING ENZYME"/>
    <property type="match status" value="1"/>
</dbReference>
<name>A0A7X1I195_9ACTN</name>
<dbReference type="GO" id="GO:0072330">
    <property type="term" value="P:monocarboxylic acid biosynthetic process"/>
    <property type="evidence" value="ECO:0007669"/>
    <property type="project" value="UniProtKB-ARBA"/>
</dbReference>
<feature type="domain" description="Carrier" evidence="6">
    <location>
        <begin position="79"/>
        <end position="154"/>
    </location>
</feature>
<dbReference type="CDD" id="cd05235">
    <property type="entry name" value="SDR_e1"/>
    <property type="match status" value="1"/>
</dbReference>
<evidence type="ECO:0000259" key="6">
    <source>
        <dbReference type="PROSITE" id="PS50075"/>
    </source>
</evidence>
<comment type="similarity">
    <text evidence="2">Belongs to the ATP-dependent AMP-binding enzyme family.</text>
</comment>
<dbReference type="GO" id="GO:0044550">
    <property type="term" value="P:secondary metabolite biosynthetic process"/>
    <property type="evidence" value="ECO:0007669"/>
    <property type="project" value="UniProtKB-ARBA"/>
</dbReference>
<dbReference type="Pfam" id="PF00550">
    <property type="entry name" value="PP-binding"/>
    <property type="match status" value="1"/>
</dbReference>
<evidence type="ECO:0000256" key="5">
    <source>
        <dbReference type="SAM" id="MobiDB-lite"/>
    </source>
</evidence>
<dbReference type="GO" id="GO:0031177">
    <property type="term" value="F:phosphopantetheine binding"/>
    <property type="evidence" value="ECO:0007669"/>
    <property type="project" value="InterPro"/>
</dbReference>
<dbReference type="Gene3D" id="3.30.300.30">
    <property type="match status" value="1"/>
</dbReference>
<keyword evidence="3" id="KW-0596">Phosphopantetheine</keyword>
<comment type="caution">
    <text evidence="7">The sequence shown here is derived from an EMBL/GenBank/DDBJ whole genome shotgun (WGS) entry which is preliminary data.</text>
</comment>
<gene>
    <name evidence="7" type="ORF">H1R13_15895</name>
</gene>
<dbReference type="Pfam" id="PF07993">
    <property type="entry name" value="NAD_binding_4"/>
    <property type="match status" value="1"/>
</dbReference>
<dbReference type="InterPro" id="IPR013120">
    <property type="entry name" value="FAR_NAD-bd"/>
</dbReference>
<keyword evidence="8" id="KW-1185">Reference proteome</keyword>
<feature type="region of interest" description="Disordered" evidence="5">
    <location>
        <begin position="148"/>
        <end position="167"/>
    </location>
</feature>
<dbReference type="GO" id="GO:0017000">
    <property type="term" value="P:antibiotic biosynthetic process"/>
    <property type="evidence" value="ECO:0007669"/>
    <property type="project" value="UniProtKB-ARBA"/>
</dbReference>
<evidence type="ECO:0000256" key="4">
    <source>
        <dbReference type="ARBA" id="ARBA00022553"/>
    </source>
</evidence>
<dbReference type="InterPro" id="IPR009081">
    <property type="entry name" value="PP-bd_ACP"/>
</dbReference>
<dbReference type="NCBIfam" id="TIGR01746">
    <property type="entry name" value="Thioester-redct"/>
    <property type="match status" value="1"/>
</dbReference>
<dbReference type="InterPro" id="IPR045851">
    <property type="entry name" value="AMP-bd_C_sf"/>
</dbReference>
<organism evidence="7 8">
    <name type="scientific">Streptomyces mexicanus</name>
    <dbReference type="NCBI Taxonomy" id="178566"/>
    <lineage>
        <taxon>Bacteria</taxon>
        <taxon>Bacillati</taxon>
        <taxon>Actinomycetota</taxon>
        <taxon>Actinomycetes</taxon>
        <taxon>Kitasatosporales</taxon>
        <taxon>Streptomycetaceae</taxon>
        <taxon>Streptomyces</taxon>
    </lineage>
</organism>
<dbReference type="InterPro" id="IPR036736">
    <property type="entry name" value="ACP-like_sf"/>
</dbReference>
<dbReference type="SMART" id="SM00823">
    <property type="entry name" value="PKS_PP"/>
    <property type="match status" value="1"/>
</dbReference>
<dbReference type="Gene3D" id="1.10.1200.10">
    <property type="entry name" value="ACP-like"/>
    <property type="match status" value="1"/>
</dbReference>
<dbReference type="InterPro" id="IPR006162">
    <property type="entry name" value="Ppantetheine_attach_site"/>
</dbReference>
<comment type="cofactor">
    <cofactor evidence="1">
        <name>pantetheine 4'-phosphate</name>
        <dbReference type="ChEBI" id="CHEBI:47942"/>
    </cofactor>
</comment>
<evidence type="ECO:0000256" key="2">
    <source>
        <dbReference type="ARBA" id="ARBA00006432"/>
    </source>
</evidence>
<dbReference type="EMBL" id="JACMHY010000005">
    <property type="protein sequence ID" value="MBC2866405.1"/>
    <property type="molecule type" value="Genomic_DNA"/>
</dbReference>
<reference evidence="7 8" key="1">
    <citation type="submission" date="2020-08" db="EMBL/GenBank/DDBJ databases">
        <title>Whole-Genome Sequence of French Clinical Streptomyces mexicanus Strain Q0842.</title>
        <authorList>
            <person name="Boxberger M."/>
            <person name="La Scola B."/>
        </authorList>
    </citation>
    <scope>NUCLEOTIDE SEQUENCE [LARGE SCALE GENOMIC DNA]</scope>
    <source>
        <strain evidence="7 8">Marseille-Q0842</strain>
    </source>
</reference>
<dbReference type="PANTHER" id="PTHR44845">
    <property type="entry name" value="CARRIER DOMAIN-CONTAINING PROTEIN"/>
    <property type="match status" value="1"/>
</dbReference>
<dbReference type="SUPFAM" id="SSF56801">
    <property type="entry name" value="Acetyl-CoA synthetase-like"/>
    <property type="match status" value="1"/>
</dbReference>
<dbReference type="PROSITE" id="PS50075">
    <property type="entry name" value="CARRIER"/>
    <property type="match status" value="1"/>
</dbReference>
<dbReference type="Gene3D" id="3.40.50.720">
    <property type="entry name" value="NAD(P)-binding Rossmann-like Domain"/>
    <property type="match status" value="1"/>
</dbReference>
<sequence length="570" mass="61952">MRTVNASTPPLANDPLAQTAWAAFRTRLRDFAAEQLPEAMVPSRFVVLPELPKLPNGKVDRGRLPAVPDGESTGTAYVAPQTPLEIRLAEIWADLLGVGRVGLKDNFFELGGDSLAAAQMAARLRAATGLQVNLRRLFDHPTLERLARHLDTQDGTTPTADTGRHPRSIAGADLAAEAVLPADITPAADALPPAPAPYRTVLLTGGTGYTGAFLLRELLDRSDAHLYVLVRADTPGQAAGRVRAAMELYGVWRDGDERRFTGVPGDLARPYFGLDHDTYLRLARDVEMIVHNGAWSSYALPYRRLKPVNVLGTQEVLRLAARHRIKPVHYISSLAVYPGRPGEHRWAEDAATDPEGVVGGYRQTKWVGDRMMAQAHERGLPTCVYRPGQITGAQTTGACAEDTFLNATLKGCVQLGAALEFDVFLEMTPVDFCAAAVAHIALGGRRHGTAFNLPGGHPLAWNRLVELLAECGYPLRRLSYADWYAELTRAVEDGAENELARFLPLFGADQPAEDLGYRGSRPVFDTTNLRAALTGSGIACLPPERDLVGRYLDHFQATGFLPARAERTAP</sequence>
<dbReference type="SUPFAM" id="SSF47336">
    <property type="entry name" value="ACP-like"/>
    <property type="match status" value="1"/>
</dbReference>
<dbReference type="AlphaFoldDB" id="A0A7X1I195"/>
<dbReference type="InterPro" id="IPR036291">
    <property type="entry name" value="NAD(P)-bd_dom_sf"/>
</dbReference>
<accession>A0A7X1I195</accession>
<dbReference type="InterPro" id="IPR010080">
    <property type="entry name" value="Thioester_reductase-like_dom"/>
</dbReference>
<protein>
    <submittedName>
        <fullName evidence="7">Thioester reductase domain-containing protein</fullName>
    </submittedName>
</protein>
<dbReference type="InterPro" id="IPR020806">
    <property type="entry name" value="PKS_PP-bd"/>
</dbReference>
<dbReference type="SUPFAM" id="SSF51735">
    <property type="entry name" value="NAD(P)-binding Rossmann-fold domains"/>
    <property type="match status" value="1"/>
</dbReference>
<evidence type="ECO:0000313" key="7">
    <source>
        <dbReference type="EMBL" id="MBC2866405.1"/>
    </source>
</evidence>